<feature type="domain" description="CAAX prenyl protease 2/Lysostaphin resistance protein A-like" evidence="3">
    <location>
        <begin position="184"/>
        <end position="279"/>
    </location>
</feature>
<feature type="transmembrane region" description="Helical" evidence="2">
    <location>
        <begin position="97"/>
        <end position="119"/>
    </location>
</feature>
<dbReference type="GO" id="GO:0008237">
    <property type="term" value="F:metallopeptidase activity"/>
    <property type="evidence" value="ECO:0007669"/>
    <property type="project" value="UniProtKB-KW"/>
</dbReference>
<protein>
    <submittedName>
        <fullName evidence="4">CPBP family intramembrane metalloprotease</fullName>
    </submittedName>
</protein>
<feature type="compositionally biased region" description="Pro residues" evidence="1">
    <location>
        <begin position="1"/>
        <end position="20"/>
    </location>
</feature>
<dbReference type="Pfam" id="PF02517">
    <property type="entry name" value="Rce1-like"/>
    <property type="match status" value="1"/>
</dbReference>
<evidence type="ECO:0000256" key="2">
    <source>
        <dbReference type="SAM" id="Phobius"/>
    </source>
</evidence>
<dbReference type="RefSeq" id="WP_227570578.1">
    <property type="nucleotide sequence ID" value="NZ_CP101988.1"/>
</dbReference>
<keyword evidence="2" id="KW-0812">Transmembrane</keyword>
<gene>
    <name evidence="4" type="ORF">NP064_05410</name>
</gene>
<evidence type="ECO:0000259" key="3">
    <source>
        <dbReference type="Pfam" id="PF02517"/>
    </source>
</evidence>
<feature type="transmembrane region" description="Helical" evidence="2">
    <location>
        <begin position="299"/>
        <end position="319"/>
    </location>
</feature>
<feature type="transmembrane region" description="Helical" evidence="2">
    <location>
        <begin position="268"/>
        <end position="287"/>
    </location>
</feature>
<feature type="transmembrane region" description="Helical" evidence="2">
    <location>
        <begin position="182"/>
        <end position="199"/>
    </location>
</feature>
<name>A0ABY5L339_9CELL</name>
<feature type="transmembrane region" description="Helical" evidence="2">
    <location>
        <begin position="140"/>
        <end position="162"/>
    </location>
</feature>
<feature type="region of interest" description="Disordered" evidence="1">
    <location>
        <begin position="1"/>
        <end position="23"/>
    </location>
</feature>
<accession>A0ABY5L339</accession>
<sequence>MSVTGGPPPVGPPGPGPALPVAPGAPAQAWGPRPYPQALRGPWHRWWRPLLGVAVVLGVGLVGLIALTLVLAVSALLQMGGASGSPSMLDDAWLVSPWGLLSTNLLLAAGIPVAGLAVWAGQRWRPGFVSSVAGRVRWPLLLASTTRAALVLVPALLIGVAVDAAASGALGDLASFAPEPQWPALALVVLLTTPLQAAGEEYFFRGWLSQAIGSWCASPRVAVVLPALVSATLFALAHGAQDPWLFADRFAFGLVASVLVWRTGGLEGAIAVHAVNNVVAFAVAIAYGDLEASLGVTSASPWVVLLDVAAFATAGWVVVRHADRAGVQRQVLGGWPGRGLPPAATPRPGAPGPGHGTTGGEAR</sequence>
<dbReference type="InterPro" id="IPR003675">
    <property type="entry name" value="Rce1/LyrA-like_dom"/>
</dbReference>
<organism evidence="4 5">
    <name type="scientific">Cellulomonas chengniuliangii</name>
    <dbReference type="NCBI Taxonomy" id="2968084"/>
    <lineage>
        <taxon>Bacteria</taxon>
        <taxon>Bacillati</taxon>
        <taxon>Actinomycetota</taxon>
        <taxon>Actinomycetes</taxon>
        <taxon>Micrococcales</taxon>
        <taxon>Cellulomonadaceae</taxon>
        <taxon>Cellulomonas</taxon>
    </lineage>
</organism>
<evidence type="ECO:0000313" key="5">
    <source>
        <dbReference type="Proteomes" id="UP001316189"/>
    </source>
</evidence>
<evidence type="ECO:0000256" key="1">
    <source>
        <dbReference type="SAM" id="MobiDB-lite"/>
    </source>
</evidence>
<evidence type="ECO:0000313" key="4">
    <source>
        <dbReference type="EMBL" id="UUI76335.1"/>
    </source>
</evidence>
<keyword evidence="2" id="KW-1133">Transmembrane helix</keyword>
<feature type="transmembrane region" description="Helical" evidence="2">
    <location>
        <begin position="220"/>
        <end position="238"/>
    </location>
</feature>
<dbReference type="Proteomes" id="UP001316189">
    <property type="component" value="Chromosome"/>
</dbReference>
<feature type="transmembrane region" description="Helical" evidence="2">
    <location>
        <begin position="50"/>
        <end position="77"/>
    </location>
</feature>
<dbReference type="EMBL" id="CP101988">
    <property type="protein sequence ID" value="UUI76335.1"/>
    <property type="molecule type" value="Genomic_DNA"/>
</dbReference>
<feature type="region of interest" description="Disordered" evidence="1">
    <location>
        <begin position="333"/>
        <end position="363"/>
    </location>
</feature>
<keyword evidence="5" id="KW-1185">Reference proteome</keyword>
<keyword evidence="4" id="KW-0482">Metalloprotease</keyword>
<reference evidence="4 5" key="1">
    <citation type="submission" date="2022-07" db="EMBL/GenBank/DDBJ databases">
        <title>Novel species in genus cellulomonas.</title>
        <authorList>
            <person name="Ye L."/>
        </authorList>
    </citation>
    <scope>NUCLEOTIDE SEQUENCE [LARGE SCALE GENOMIC DNA]</scope>
    <source>
        <strain evidence="5">zg-Y338</strain>
    </source>
</reference>
<feature type="compositionally biased region" description="Gly residues" evidence="1">
    <location>
        <begin position="352"/>
        <end position="363"/>
    </location>
</feature>
<feature type="transmembrane region" description="Helical" evidence="2">
    <location>
        <begin position="244"/>
        <end position="261"/>
    </location>
</feature>
<keyword evidence="2" id="KW-0472">Membrane</keyword>
<keyword evidence="4" id="KW-0645">Protease</keyword>
<proteinExistence type="predicted"/>
<keyword evidence="4" id="KW-0378">Hydrolase</keyword>